<gene>
    <name evidence="1" type="ORF">HJG63_011552</name>
</gene>
<proteinExistence type="predicted"/>
<evidence type="ECO:0000313" key="1">
    <source>
        <dbReference type="EMBL" id="KAF6456919.1"/>
    </source>
</evidence>
<reference evidence="1 2" key="1">
    <citation type="journal article" date="2020" name="Nature">
        <title>Six reference-quality genomes reveal evolution of bat adaptations.</title>
        <authorList>
            <person name="Jebb D."/>
            <person name="Huang Z."/>
            <person name="Pippel M."/>
            <person name="Hughes G.M."/>
            <person name="Lavrichenko K."/>
            <person name="Devanna P."/>
            <person name="Winkler S."/>
            <person name="Jermiin L.S."/>
            <person name="Skirmuntt E.C."/>
            <person name="Katzourakis A."/>
            <person name="Burkitt-Gray L."/>
            <person name="Ray D.A."/>
            <person name="Sullivan K.A.M."/>
            <person name="Roscito J.G."/>
            <person name="Kirilenko B.M."/>
            <person name="Davalos L.M."/>
            <person name="Corthals A.P."/>
            <person name="Power M.L."/>
            <person name="Jones G."/>
            <person name="Ransome R.D."/>
            <person name="Dechmann D.K.N."/>
            <person name="Locatelli A.G."/>
            <person name="Puechmaille S.J."/>
            <person name="Fedrigo O."/>
            <person name="Jarvis E.D."/>
            <person name="Hiller M."/>
            <person name="Vernes S.C."/>
            <person name="Myers E.W."/>
            <person name="Teeling E.C."/>
        </authorList>
    </citation>
    <scope>NUCLEOTIDE SEQUENCE [LARGE SCALE GENOMIC DNA]</scope>
    <source>
        <strain evidence="1">MRouAeg1</strain>
        <tissue evidence="1">Muscle</tissue>
    </source>
</reference>
<dbReference type="EMBL" id="JACASE010000006">
    <property type="protein sequence ID" value="KAF6456919.1"/>
    <property type="molecule type" value="Genomic_DNA"/>
</dbReference>
<dbReference type="Proteomes" id="UP000593571">
    <property type="component" value="Unassembled WGS sequence"/>
</dbReference>
<accession>A0A7J8GB92</accession>
<organism evidence="1 2">
    <name type="scientific">Rousettus aegyptiacus</name>
    <name type="common">Egyptian fruit bat</name>
    <name type="synonym">Pteropus aegyptiacus</name>
    <dbReference type="NCBI Taxonomy" id="9407"/>
    <lineage>
        <taxon>Eukaryota</taxon>
        <taxon>Metazoa</taxon>
        <taxon>Chordata</taxon>
        <taxon>Craniata</taxon>
        <taxon>Vertebrata</taxon>
        <taxon>Euteleostomi</taxon>
        <taxon>Mammalia</taxon>
        <taxon>Eutheria</taxon>
        <taxon>Laurasiatheria</taxon>
        <taxon>Chiroptera</taxon>
        <taxon>Yinpterochiroptera</taxon>
        <taxon>Pteropodoidea</taxon>
        <taxon>Pteropodidae</taxon>
        <taxon>Rousettinae</taxon>
        <taxon>Rousettus</taxon>
    </lineage>
</organism>
<name>A0A7J8GB92_ROUAE</name>
<evidence type="ECO:0000313" key="2">
    <source>
        <dbReference type="Proteomes" id="UP000593571"/>
    </source>
</evidence>
<comment type="caution">
    <text evidence="1">The sequence shown here is derived from an EMBL/GenBank/DDBJ whole genome shotgun (WGS) entry which is preliminary data.</text>
</comment>
<keyword evidence="2" id="KW-1185">Reference proteome</keyword>
<protein>
    <submittedName>
        <fullName evidence="1">Uncharacterized protein</fullName>
    </submittedName>
</protein>
<dbReference type="AlphaFoldDB" id="A0A7J8GB92"/>
<sequence length="209" mass="23833">MACKVYLKVFKIKLSSMPPPSKEVITHAVWSHGKEPALQRGLIDPFDLCRPLFLASYPPHPHTKCPPANPDCFQFPEHTRWSQFSHSLLFPVYEMPTCPPAHLICRRNYSFKAQSLSHKVWILCKGGEEHHSCKPRGPVSLENFSLGRWLVGLWRAIFQWAGSTRGPRAQEVTARTDGARGKRIPGFLCMTQTHTRKHTHAHSLLDNHL</sequence>